<dbReference type="STRING" id="351671.XDD1_1622"/>
<protein>
    <submittedName>
        <fullName evidence="1">Uncharacterized protein</fullName>
    </submittedName>
</protein>
<gene>
    <name evidence="2" type="ORF">LY16_00103</name>
    <name evidence="1" type="ORF">XDD1_1622</name>
</gene>
<dbReference type="HOGENOM" id="CLU_027425_0_0_6"/>
<proteinExistence type="predicted"/>
<reference evidence="2 4" key="2">
    <citation type="submission" date="2019-07" db="EMBL/GenBank/DDBJ databases">
        <title>Genomic Encyclopedia of Type Strains, Phase I: the one thousand microbial genomes (KMG-I) project.</title>
        <authorList>
            <person name="Kyrpides N."/>
        </authorList>
    </citation>
    <scope>NUCLEOTIDE SEQUENCE [LARGE SCALE GENOMIC DNA]</scope>
    <source>
        <strain evidence="2 4">DSM 17909</strain>
    </source>
</reference>
<dbReference type="AlphaFoldDB" id="A0A068QRS9"/>
<dbReference type="EMBL" id="FO704550">
    <property type="protein sequence ID" value="CDG17321.1"/>
    <property type="molecule type" value="Genomic_DNA"/>
</dbReference>
<dbReference type="OrthoDB" id="6460809at2"/>
<evidence type="ECO:0000313" key="2">
    <source>
        <dbReference type="EMBL" id="TYP17221.1"/>
    </source>
</evidence>
<evidence type="ECO:0000313" key="4">
    <source>
        <dbReference type="Proteomes" id="UP000324170"/>
    </source>
</evidence>
<reference evidence="1 3" key="1">
    <citation type="submission" date="2013-07" db="EMBL/GenBank/DDBJ databases">
        <authorList>
            <person name="Genoscope - CEA"/>
        </authorList>
    </citation>
    <scope>NUCLEOTIDE SEQUENCE [LARGE SCALE GENOMIC DNA]</scope>
    <source>
        <strain evidence="1">FRM16</strain>
        <strain evidence="3">FRM16 / DSM 17909</strain>
    </source>
</reference>
<organism evidence="1 3">
    <name type="scientific">Xenorhabdus doucetiae</name>
    <dbReference type="NCBI Taxonomy" id="351671"/>
    <lineage>
        <taxon>Bacteria</taxon>
        <taxon>Pseudomonadati</taxon>
        <taxon>Pseudomonadota</taxon>
        <taxon>Gammaproteobacteria</taxon>
        <taxon>Enterobacterales</taxon>
        <taxon>Morganellaceae</taxon>
        <taxon>Xenorhabdus</taxon>
    </lineage>
</organism>
<evidence type="ECO:0000313" key="1">
    <source>
        <dbReference type="EMBL" id="CDG17321.1"/>
    </source>
</evidence>
<keyword evidence="4" id="KW-1185">Reference proteome</keyword>
<evidence type="ECO:0000313" key="3">
    <source>
        <dbReference type="Proteomes" id="UP000032721"/>
    </source>
</evidence>
<accession>A0A068QRS9</accession>
<sequence length="522" mass="57566">MTSNKITTSVKSGSDLVIGEEFVLDIILTSDAPISSEASVDLTNLSGIALHRNIPSIVLSDNNRKGIISVELHVDQDLVENDQIQFDIEPNSDATGFGKTTIFYYARTVDIASVQLAVGGDYLDMPTDINIPPSGRYFVKVSTVKTAITNQDGTTKLSGTPVNVLDTTDRNFDKVDFYHADKKTKIPIRKIGSKRGFIIYTDPQGKLIFYIYAKQESTVVLTLYSQVFGATGEISADKTLYIVDSNQKNSNSVASLPAPVIVEENNGVLHADSGSSTFSVIIPPYDNSSGSDTIFFFINGKMIDNPHRLLDPDRLGTPFINLPYSIFSGNNKKVNFYYSVIKENADRLVSDSLGFTYIKDVPPADNVYEKCQVYSSFGTKESDLITESDIVNCKAISNYKNNIDHAGLFVKIIGTNDPNDKTKIPLDSEVTLSLHIKSKQKRLDKYFSPVKMPTTAGHDGITNYVIIGIPQIYLAGNDSFNEHDHGKIDFSYSVNVDGTKMISQEWKGQIDTVPPWDSLDCE</sequence>
<dbReference type="EMBL" id="VNHN01000001">
    <property type="protein sequence ID" value="TYP17221.1"/>
    <property type="molecule type" value="Genomic_DNA"/>
</dbReference>
<name>A0A068QRS9_9GAMM</name>
<dbReference type="KEGG" id="xdo:XDD1_1622"/>
<dbReference type="Proteomes" id="UP000324170">
    <property type="component" value="Unassembled WGS sequence"/>
</dbReference>
<dbReference type="RefSeq" id="WP_045970048.1">
    <property type="nucleotide sequence ID" value="NZ_CAWMED010000001.1"/>
</dbReference>
<dbReference type="Proteomes" id="UP000032721">
    <property type="component" value="Chromosome"/>
</dbReference>